<proteinExistence type="predicted"/>
<dbReference type="EMBL" id="CAJNOR010000803">
    <property type="protein sequence ID" value="CAF1010852.1"/>
    <property type="molecule type" value="Genomic_DNA"/>
</dbReference>
<evidence type="ECO:0000313" key="5">
    <source>
        <dbReference type="Proteomes" id="UP000663828"/>
    </source>
</evidence>
<feature type="compositionally biased region" description="Pro residues" evidence="2">
    <location>
        <begin position="604"/>
        <end position="622"/>
    </location>
</feature>
<dbReference type="InterPro" id="IPR000504">
    <property type="entry name" value="RRM_dom"/>
</dbReference>
<protein>
    <recommendedName>
        <fullName evidence="3">RRM domain-containing protein</fullName>
    </recommendedName>
</protein>
<feature type="compositionally biased region" description="Low complexity" evidence="2">
    <location>
        <begin position="297"/>
        <end position="308"/>
    </location>
</feature>
<dbReference type="CDD" id="cd00590">
    <property type="entry name" value="RRM_SF"/>
    <property type="match status" value="2"/>
</dbReference>
<keyword evidence="1" id="KW-0694">RNA-binding</keyword>
<dbReference type="Gene3D" id="3.30.70.330">
    <property type="match status" value="2"/>
</dbReference>
<reference evidence="4" key="1">
    <citation type="submission" date="2021-02" db="EMBL/GenBank/DDBJ databases">
        <authorList>
            <person name="Nowell W R."/>
        </authorList>
    </citation>
    <scope>NUCLEOTIDE SEQUENCE</scope>
</reference>
<feature type="compositionally biased region" description="Polar residues" evidence="2">
    <location>
        <begin position="273"/>
        <end position="296"/>
    </location>
</feature>
<dbReference type="PANTHER" id="PTHR23147">
    <property type="entry name" value="SERINE/ARGININE RICH SPLICING FACTOR"/>
    <property type="match status" value="1"/>
</dbReference>
<dbReference type="InterPro" id="IPR012677">
    <property type="entry name" value="Nucleotide-bd_a/b_plait_sf"/>
</dbReference>
<dbReference type="InterPro" id="IPR035979">
    <property type="entry name" value="RBD_domain_sf"/>
</dbReference>
<feature type="domain" description="RRM" evidence="3">
    <location>
        <begin position="7"/>
        <end position="78"/>
    </location>
</feature>
<feature type="region of interest" description="Disordered" evidence="2">
    <location>
        <begin position="562"/>
        <end position="646"/>
    </location>
</feature>
<sequence>MATAIETKLYVTNFPSSATRQQLQQFFSRFGRVQECAIMWNSYAFVHYATMEEARHALEQSNGAMFLNRKLIVQLSTSRFRPQPKETHASISQPPEQLMLLDPSSTLSYYHTSLNQQSVYPELQMTTNTLQQQSPPAKLSDNYKFFRPPSPLSQTLTNHYNSYPNLPTEQMAALALKLNHMKPNKLIKTDTGSSGELPKLYCTNLPDNCKANELQQLFSAFGYVVDCVILWDYYAFITFKTFTEAERALMALNGFAWKDRHLIVEWSRASGRKQQQAQVSPTNSTPPRLNSFTSEMSTPSSPRTRPSTLLTQSCPTNNQFYNSHSPMKAHQTFNQNLALMTIMQEQQQSFLQQHPHHHLFTTTNNENQPIFDNLTNSSSNHRLDLSPFIDTNSIFSSSSELNTPSSTTSQSKVYQPSDIVALLESSSSDQPVQNKPADNSINDVTNTFNAVPPSCSSAVCQETLLSSLFNAFDPFNKLYSNDNQSSRYNHLSPLITTAPDNTHYPLSYGHNLMNRFPGPPQPLQGQPMGSTGVHAPPGMTSHMASPQTVPPYNVAVASPQYVQQAGPGPSPTQGHYGHPSMMGGPGYGQPMMHGIMPSQQMMQQPPPQQQQQPLPPPPPQQQAPPQQQQPPQQHAAPPPDDLSMRLKRSYNNFDSSLKTFLHEYSSVLQMDDARLNSQTPEVLTQTSRNLVQRYESLLVALDLFESNLRMLQDYTVIQNDFRRFMPTPQNVVEASSHSGHQQTQILPTIGRPVDPGQYQFLSNKMQTQIESFSALREAAKKFLETSTANVNTNTTTK</sequence>
<dbReference type="GO" id="GO:0003723">
    <property type="term" value="F:RNA binding"/>
    <property type="evidence" value="ECO:0007669"/>
    <property type="project" value="UniProtKB-UniRule"/>
</dbReference>
<dbReference type="Proteomes" id="UP000663828">
    <property type="component" value="Unassembled WGS sequence"/>
</dbReference>
<dbReference type="Pfam" id="PF00076">
    <property type="entry name" value="RRM_1"/>
    <property type="match status" value="2"/>
</dbReference>
<dbReference type="AlphaFoldDB" id="A0A814HJD6"/>
<accession>A0A814HJD6</accession>
<name>A0A814HJD6_ADIRI</name>
<organism evidence="4 5">
    <name type="scientific">Adineta ricciae</name>
    <name type="common">Rotifer</name>
    <dbReference type="NCBI Taxonomy" id="249248"/>
    <lineage>
        <taxon>Eukaryota</taxon>
        <taxon>Metazoa</taxon>
        <taxon>Spiralia</taxon>
        <taxon>Gnathifera</taxon>
        <taxon>Rotifera</taxon>
        <taxon>Eurotatoria</taxon>
        <taxon>Bdelloidea</taxon>
        <taxon>Adinetida</taxon>
        <taxon>Adinetidae</taxon>
        <taxon>Adineta</taxon>
    </lineage>
</organism>
<evidence type="ECO:0000259" key="3">
    <source>
        <dbReference type="PROSITE" id="PS50102"/>
    </source>
</evidence>
<feature type="region of interest" description="Disordered" evidence="2">
    <location>
        <begin position="273"/>
        <end position="308"/>
    </location>
</feature>
<gene>
    <name evidence="4" type="ORF">XAT740_LOCUS13713</name>
</gene>
<keyword evidence="5" id="KW-1185">Reference proteome</keyword>
<evidence type="ECO:0000313" key="4">
    <source>
        <dbReference type="EMBL" id="CAF1010852.1"/>
    </source>
</evidence>
<dbReference type="PROSITE" id="PS50102">
    <property type="entry name" value="RRM"/>
    <property type="match status" value="2"/>
</dbReference>
<dbReference type="SMART" id="SM00360">
    <property type="entry name" value="RRM"/>
    <property type="match status" value="2"/>
</dbReference>
<comment type="caution">
    <text evidence="4">The sequence shown here is derived from an EMBL/GenBank/DDBJ whole genome shotgun (WGS) entry which is preliminary data.</text>
</comment>
<dbReference type="SUPFAM" id="SSF54928">
    <property type="entry name" value="RNA-binding domain, RBD"/>
    <property type="match status" value="2"/>
</dbReference>
<dbReference type="InterPro" id="IPR050907">
    <property type="entry name" value="SRSF"/>
</dbReference>
<evidence type="ECO:0000256" key="2">
    <source>
        <dbReference type="SAM" id="MobiDB-lite"/>
    </source>
</evidence>
<evidence type="ECO:0000256" key="1">
    <source>
        <dbReference type="PROSITE-ProRule" id="PRU00176"/>
    </source>
</evidence>
<feature type="compositionally biased region" description="Low complexity" evidence="2">
    <location>
        <begin position="588"/>
        <end position="603"/>
    </location>
</feature>
<feature type="domain" description="RRM" evidence="3">
    <location>
        <begin position="198"/>
        <end position="269"/>
    </location>
</feature>
<feature type="compositionally biased region" description="Low complexity" evidence="2">
    <location>
        <begin position="623"/>
        <end position="635"/>
    </location>
</feature>